<comment type="caution">
    <text evidence="1">The sequence shown here is derived from an EMBL/GenBank/DDBJ whole genome shotgun (WGS) entry which is preliminary data.</text>
</comment>
<evidence type="ECO:0000313" key="1">
    <source>
        <dbReference type="EMBL" id="GKV09532.1"/>
    </source>
</evidence>
<keyword evidence="2" id="KW-1185">Reference proteome</keyword>
<protein>
    <submittedName>
        <fullName evidence="1">Uncharacterized protein</fullName>
    </submittedName>
</protein>
<proteinExistence type="predicted"/>
<accession>A0AAV5JDT6</accession>
<organism evidence="1 2">
    <name type="scientific">Rubroshorea leprosula</name>
    <dbReference type="NCBI Taxonomy" id="152421"/>
    <lineage>
        <taxon>Eukaryota</taxon>
        <taxon>Viridiplantae</taxon>
        <taxon>Streptophyta</taxon>
        <taxon>Embryophyta</taxon>
        <taxon>Tracheophyta</taxon>
        <taxon>Spermatophyta</taxon>
        <taxon>Magnoliopsida</taxon>
        <taxon>eudicotyledons</taxon>
        <taxon>Gunneridae</taxon>
        <taxon>Pentapetalae</taxon>
        <taxon>rosids</taxon>
        <taxon>malvids</taxon>
        <taxon>Malvales</taxon>
        <taxon>Dipterocarpaceae</taxon>
        <taxon>Rubroshorea</taxon>
    </lineage>
</organism>
<dbReference type="Proteomes" id="UP001054252">
    <property type="component" value="Unassembled WGS sequence"/>
</dbReference>
<dbReference type="AlphaFoldDB" id="A0AAV5JDT6"/>
<evidence type="ECO:0000313" key="2">
    <source>
        <dbReference type="Proteomes" id="UP001054252"/>
    </source>
</evidence>
<sequence length="45" mass="5055">MLATCKTESLDQLGLQKIYTNFPTMKAIMNAVWGNGIHNTRLSEN</sequence>
<dbReference type="EMBL" id="BPVZ01000030">
    <property type="protein sequence ID" value="GKV09532.1"/>
    <property type="molecule type" value="Genomic_DNA"/>
</dbReference>
<name>A0AAV5JDT6_9ROSI</name>
<reference evidence="1 2" key="1">
    <citation type="journal article" date="2021" name="Commun. Biol.">
        <title>The genome of Shorea leprosula (Dipterocarpaceae) highlights the ecological relevance of drought in aseasonal tropical rainforests.</title>
        <authorList>
            <person name="Ng K.K.S."/>
            <person name="Kobayashi M.J."/>
            <person name="Fawcett J.A."/>
            <person name="Hatakeyama M."/>
            <person name="Paape T."/>
            <person name="Ng C.H."/>
            <person name="Ang C.C."/>
            <person name="Tnah L.H."/>
            <person name="Lee C.T."/>
            <person name="Nishiyama T."/>
            <person name="Sese J."/>
            <person name="O'Brien M.J."/>
            <person name="Copetti D."/>
            <person name="Mohd Noor M.I."/>
            <person name="Ong R.C."/>
            <person name="Putra M."/>
            <person name="Sireger I.Z."/>
            <person name="Indrioko S."/>
            <person name="Kosugi Y."/>
            <person name="Izuno A."/>
            <person name="Isagi Y."/>
            <person name="Lee S.L."/>
            <person name="Shimizu K.K."/>
        </authorList>
    </citation>
    <scope>NUCLEOTIDE SEQUENCE [LARGE SCALE GENOMIC DNA]</scope>
    <source>
        <strain evidence="1">214</strain>
    </source>
</reference>
<gene>
    <name evidence="1" type="ORF">SLEP1_g21018</name>
</gene>